<dbReference type="InterPro" id="IPR023631">
    <property type="entry name" value="Amidase_dom"/>
</dbReference>
<dbReference type="AlphaFoldDB" id="A0AB38LQQ4"/>
<dbReference type="SUPFAM" id="SSF75304">
    <property type="entry name" value="Amidase signature (AS) enzymes"/>
    <property type="match status" value="1"/>
</dbReference>
<dbReference type="Gene3D" id="3.90.1300.10">
    <property type="entry name" value="Amidase signature (AS) domain"/>
    <property type="match status" value="1"/>
</dbReference>
<organism evidence="2 3">
    <name type="scientific">Aureobasidium pullulans</name>
    <name type="common">Black yeast</name>
    <name type="synonym">Pullularia pullulans</name>
    <dbReference type="NCBI Taxonomy" id="5580"/>
    <lineage>
        <taxon>Eukaryota</taxon>
        <taxon>Fungi</taxon>
        <taxon>Dikarya</taxon>
        <taxon>Ascomycota</taxon>
        <taxon>Pezizomycotina</taxon>
        <taxon>Dothideomycetes</taxon>
        <taxon>Dothideomycetidae</taxon>
        <taxon>Dothideales</taxon>
        <taxon>Saccotheciaceae</taxon>
        <taxon>Aureobasidium</taxon>
    </lineage>
</organism>
<protein>
    <submittedName>
        <fullName evidence="2">Amidase signature enzyme</fullName>
    </submittedName>
</protein>
<gene>
    <name evidence="2" type="ORF">D6C94_07434</name>
</gene>
<evidence type="ECO:0000259" key="1">
    <source>
        <dbReference type="Pfam" id="PF01425"/>
    </source>
</evidence>
<sequence>MSSSTIRVLARASYFVHPQVVGHLIKPVAEVEHIPAVLLTIEDTKFGAESITKTLDLFKRGDDVFSDDFSDTVILQAKGGVDVNDLASRLAKADSPYKLLTKDSADGDLLPSGPYFVQGSSIYQAWKLYEDHLDAFVIPTVPDDTQKPEKFSVLQAVSEHGSFRSIAVPSRLYATPSKEKPLAGVRVSIKDNYDLKGIRTTMMNRAYNELYPPRTSSADYVVKLIELGAIIVGKTKMSAFASAEEPTDQWVDYHCPFNPRGDKYQTPSCSSTGAGASLAGYDWLDHSIGSDTSGSIRLPAAWNGLFGMRTTYGATSKQGIVTSCKEFDTVGTLHRSLKDAKHLISATIDVPDSSQYPKRILYPTDFFPQADDTQQAICEAFISQVEDFLGVKRTPISFRDEWEKNPPKEAGSKSLLDFLEMSAVWPMYYDTYHTFDDFRNDYKEKFGKEAYAGPYMRRRWSIAVPFTEENREQGVAEMKIFRTWFEKQIMGQDNETLTDAIAIMPFGAAVPKYRDDPNKLPSIVGSFSPFYLPAVLQTPQLIIPVGQVPYDSRISGLKEYMPIVSSLMGARGSDLMLINLAEAVLNNAKWPTEVMTGREAFKVGDNLRNVAE</sequence>
<name>A0AB38LQQ4_AURPU</name>
<dbReference type="InterPro" id="IPR036928">
    <property type="entry name" value="AS_sf"/>
</dbReference>
<evidence type="ECO:0000313" key="3">
    <source>
        <dbReference type="Proteomes" id="UP000305064"/>
    </source>
</evidence>
<reference evidence="2 3" key="1">
    <citation type="submission" date="2018-10" db="EMBL/GenBank/DDBJ databases">
        <title>Fifty Aureobasidium pullulans genomes reveal a recombining polyextremotolerant generalist.</title>
        <authorList>
            <person name="Gostincar C."/>
            <person name="Turk M."/>
            <person name="Zajc J."/>
            <person name="Gunde-Cimerman N."/>
        </authorList>
    </citation>
    <scope>NUCLEOTIDE SEQUENCE [LARGE SCALE GENOMIC DNA]</scope>
    <source>
        <strain evidence="2 3">EXF-4256</strain>
    </source>
</reference>
<proteinExistence type="predicted"/>
<accession>A0AB38LQQ4</accession>
<feature type="domain" description="Amidase" evidence="1">
    <location>
        <begin position="177"/>
        <end position="350"/>
    </location>
</feature>
<dbReference type="EMBL" id="QZBJ01000055">
    <property type="protein sequence ID" value="THY71715.1"/>
    <property type="molecule type" value="Genomic_DNA"/>
</dbReference>
<dbReference type="Pfam" id="PF01425">
    <property type="entry name" value="Amidase"/>
    <property type="match status" value="1"/>
</dbReference>
<dbReference type="PANTHER" id="PTHR46310">
    <property type="entry name" value="AMIDASE 1"/>
    <property type="match status" value="1"/>
</dbReference>
<dbReference type="PANTHER" id="PTHR46310:SF7">
    <property type="entry name" value="AMIDASE 1"/>
    <property type="match status" value="1"/>
</dbReference>
<dbReference type="Proteomes" id="UP000305064">
    <property type="component" value="Unassembled WGS sequence"/>
</dbReference>
<evidence type="ECO:0000313" key="2">
    <source>
        <dbReference type="EMBL" id="THY71715.1"/>
    </source>
</evidence>
<comment type="caution">
    <text evidence="2">The sequence shown here is derived from an EMBL/GenBank/DDBJ whole genome shotgun (WGS) entry which is preliminary data.</text>
</comment>